<feature type="coiled-coil region" evidence="10">
    <location>
        <begin position="219"/>
        <end position="289"/>
    </location>
</feature>
<evidence type="ECO:0000256" key="1">
    <source>
        <dbReference type="ARBA" id="ARBA00004377"/>
    </source>
</evidence>
<keyword evidence="8 9" id="KW-0472">Membrane</keyword>
<comment type="similarity">
    <text evidence="2 9">Belongs to the membrane fusion protein (MFP) (TC 8.A.1) family.</text>
</comment>
<proteinExistence type="inferred from homology"/>
<evidence type="ECO:0000256" key="7">
    <source>
        <dbReference type="ARBA" id="ARBA00022989"/>
    </source>
</evidence>
<dbReference type="NCBIfam" id="TIGR01843">
    <property type="entry name" value="type_I_hlyD"/>
    <property type="match status" value="1"/>
</dbReference>
<evidence type="ECO:0000256" key="4">
    <source>
        <dbReference type="ARBA" id="ARBA00022475"/>
    </source>
</evidence>
<comment type="subcellular location">
    <subcellularLocation>
        <location evidence="1 9">Cell inner membrane</location>
        <topology evidence="1 9">Single-pass membrane protein</topology>
    </subcellularLocation>
</comment>
<evidence type="ECO:0000256" key="8">
    <source>
        <dbReference type="ARBA" id="ARBA00023136"/>
    </source>
</evidence>
<dbReference type="Gene3D" id="2.40.50.100">
    <property type="match status" value="1"/>
</dbReference>
<dbReference type="InterPro" id="IPR058781">
    <property type="entry name" value="HH_AprE-like"/>
</dbReference>
<keyword evidence="14" id="KW-1185">Reference proteome</keyword>
<dbReference type="Pfam" id="PF25994">
    <property type="entry name" value="HH_AprE"/>
    <property type="match status" value="1"/>
</dbReference>
<evidence type="ECO:0000256" key="9">
    <source>
        <dbReference type="RuleBase" id="RU365093"/>
    </source>
</evidence>
<dbReference type="Proteomes" id="UP000574761">
    <property type="component" value="Unassembled WGS sequence"/>
</dbReference>
<protein>
    <recommendedName>
        <fullName evidence="9">Membrane fusion protein (MFP) family protein</fullName>
    </recommendedName>
</protein>
<evidence type="ECO:0000256" key="10">
    <source>
        <dbReference type="SAM" id="Coils"/>
    </source>
</evidence>
<dbReference type="PANTHER" id="PTHR30386:SF17">
    <property type="entry name" value="ALKALINE PROTEASE SECRETION PROTEIN APRE"/>
    <property type="match status" value="1"/>
</dbReference>
<accession>A0A7W6D4M4</accession>
<evidence type="ECO:0000256" key="6">
    <source>
        <dbReference type="ARBA" id="ARBA00022692"/>
    </source>
</evidence>
<dbReference type="InterPro" id="IPR050739">
    <property type="entry name" value="MFP"/>
</dbReference>
<feature type="domain" description="AprE-like long alpha-helical hairpin" evidence="11">
    <location>
        <begin position="101"/>
        <end position="288"/>
    </location>
</feature>
<dbReference type="InterPro" id="IPR058982">
    <property type="entry name" value="Beta-barrel_AprE"/>
</dbReference>
<keyword evidence="10" id="KW-0175">Coiled coil</keyword>
<organism evidence="13 14">
    <name type="scientific">Mycoplana azooxidifex</name>
    <dbReference type="NCBI Taxonomy" id="1636188"/>
    <lineage>
        <taxon>Bacteria</taxon>
        <taxon>Pseudomonadati</taxon>
        <taxon>Pseudomonadota</taxon>
        <taxon>Alphaproteobacteria</taxon>
        <taxon>Hyphomicrobiales</taxon>
        <taxon>Rhizobiaceae</taxon>
        <taxon>Mycoplana</taxon>
    </lineage>
</organism>
<evidence type="ECO:0000313" key="13">
    <source>
        <dbReference type="EMBL" id="MBB3976656.1"/>
    </source>
</evidence>
<name>A0A7W6D4M4_9HYPH</name>
<dbReference type="GO" id="GO:0005886">
    <property type="term" value="C:plasma membrane"/>
    <property type="evidence" value="ECO:0007669"/>
    <property type="project" value="UniProtKB-SubCell"/>
</dbReference>
<evidence type="ECO:0000256" key="5">
    <source>
        <dbReference type="ARBA" id="ARBA00022519"/>
    </source>
</evidence>
<evidence type="ECO:0000256" key="2">
    <source>
        <dbReference type="ARBA" id="ARBA00009477"/>
    </source>
</evidence>
<dbReference type="GO" id="GO:0015031">
    <property type="term" value="P:protein transport"/>
    <property type="evidence" value="ECO:0007669"/>
    <property type="project" value="InterPro"/>
</dbReference>
<gene>
    <name evidence="13" type="ORF">GGQ64_001845</name>
</gene>
<keyword evidence="4 9" id="KW-1003">Cell membrane</keyword>
<sequence>MSDIAKIQDIEWYSEVPRSIRKQMTAGLILLGATFGGFGAWAFTAPLAAAVIAQGSFVATGRNKVVQHYEGGIIKELLVNEGDEVVEGQPLVRLDETAALAKERELFLRRVRLEATAARLTSLFEGDEQIDITGIAENHRNDPDVSSILMNQQLNFKALGLKQSNELSLLRQNIKALEFRSEGYARQRISIMRQLELLGEEQESKKKLLAKALIRETELKAIQRAMADAEGQIGRLESEVAETQAQIVKGRQEISSTEQSYREDALDRLQAIQGELDTVREQSRQAENVLRRVTINAPVTGTVVRTHYHTAGGVIESGKGIMEILPAGVPLIIEAQIPRNNIDSVSVGQTATVRLVALNQRTTPVLHGNLFYISADALEDSKPGMPAHDVYLARVNIPAEELAKVKGFHPTPGMPAEVMIQTEKRTFFSYIVKPITDSMSRAFTER</sequence>
<evidence type="ECO:0000259" key="11">
    <source>
        <dbReference type="Pfam" id="PF25994"/>
    </source>
</evidence>
<keyword evidence="6 9" id="KW-0812">Transmembrane</keyword>
<dbReference type="PANTHER" id="PTHR30386">
    <property type="entry name" value="MEMBRANE FUSION SUBUNIT OF EMRAB-TOLC MULTIDRUG EFFLUX PUMP"/>
    <property type="match status" value="1"/>
</dbReference>
<keyword evidence="3 9" id="KW-0813">Transport</keyword>
<feature type="transmembrane region" description="Helical" evidence="9">
    <location>
        <begin position="28"/>
        <end position="53"/>
    </location>
</feature>
<dbReference type="InterPro" id="IPR010129">
    <property type="entry name" value="T1SS_HlyD"/>
</dbReference>
<reference evidence="13 14" key="1">
    <citation type="submission" date="2020-08" db="EMBL/GenBank/DDBJ databases">
        <title>Genomic Encyclopedia of Type Strains, Phase IV (KMG-IV): sequencing the most valuable type-strain genomes for metagenomic binning, comparative biology and taxonomic classification.</title>
        <authorList>
            <person name="Goeker M."/>
        </authorList>
    </citation>
    <scope>NUCLEOTIDE SEQUENCE [LARGE SCALE GENOMIC DNA]</scope>
    <source>
        <strain evidence="13 14">DSM 100211</strain>
    </source>
</reference>
<keyword evidence="7 9" id="KW-1133">Transmembrane helix</keyword>
<dbReference type="RefSeq" id="WP_183802431.1">
    <property type="nucleotide sequence ID" value="NZ_JACIEE010000003.1"/>
</dbReference>
<evidence type="ECO:0000313" key="14">
    <source>
        <dbReference type="Proteomes" id="UP000574761"/>
    </source>
</evidence>
<evidence type="ECO:0000256" key="3">
    <source>
        <dbReference type="ARBA" id="ARBA00022448"/>
    </source>
</evidence>
<feature type="domain" description="AprE-like beta-barrel" evidence="12">
    <location>
        <begin position="331"/>
        <end position="423"/>
    </location>
</feature>
<keyword evidence="5 9" id="KW-0997">Cell inner membrane</keyword>
<comment type="caution">
    <text evidence="13">The sequence shown here is derived from an EMBL/GenBank/DDBJ whole genome shotgun (WGS) entry which is preliminary data.</text>
</comment>
<evidence type="ECO:0000259" key="12">
    <source>
        <dbReference type="Pfam" id="PF26002"/>
    </source>
</evidence>
<dbReference type="Gene3D" id="2.40.30.170">
    <property type="match status" value="1"/>
</dbReference>
<dbReference type="EMBL" id="JACIEE010000003">
    <property type="protein sequence ID" value="MBB3976656.1"/>
    <property type="molecule type" value="Genomic_DNA"/>
</dbReference>
<dbReference type="AlphaFoldDB" id="A0A7W6D4M4"/>
<dbReference type="PRINTS" id="PR01490">
    <property type="entry name" value="RTXTOXIND"/>
</dbReference>
<dbReference type="Pfam" id="PF26002">
    <property type="entry name" value="Beta-barrel_AprE"/>
    <property type="match status" value="1"/>
</dbReference>